<dbReference type="EMBL" id="JXQW01000002">
    <property type="protein sequence ID" value="KIQ06319.1"/>
    <property type="molecule type" value="Genomic_DNA"/>
</dbReference>
<dbReference type="Proteomes" id="UP000032068">
    <property type="component" value="Unassembled WGS sequence"/>
</dbReference>
<evidence type="ECO:0000256" key="1">
    <source>
        <dbReference type="SAM" id="Phobius"/>
    </source>
</evidence>
<protein>
    <recommendedName>
        <fullName evidence="4">Inner membrane protein</fullName>
    </recommendedName>
</protein>
<dbReference type="Pfam" id="PF04304">
    <property type="entry name" value="DUF454"/>
    <property type="match status" value="1"/>
</dbReference>
<reference evidence="2 3" key="1">
    <citation type="submission" date="2014-12" db="EMBL/GenBank/DDBJ databases">
        <title>16Stimator: statistical estimation of ribosomal gene copy numbers from draft genome assemblies.</title>
        <authorList>
            <person name="Perisin M.A."/>
            <person name="Vetter M."/>
            <person name="Gilbert J.A."/>
            <person name="Bergelson J."/>
        </authorList>
    </citation>
    <scope>NUCLEOTIDE SEQUENCE [LARGE SCALE GENOMIC DNA]</scope>
    <source>
        <strain evidence="2 3">MEJ086</strain>
    </source>
</reference>
<dbReference type="PANTHER" id="PTHR35813:SF1">
    <property type="entry name" value="INNER MEMBRANE PROTEIN YBAN"/>
    <property type="match status" value="1"/>
</dbReference>
<evidence type="ECO:0000313" key="2">
    <source>
        <dbReference type="EMBL" id="KIQ06319.1"/>
    </source>
</evidence>
<feature type="transmembrane region" description="Helical" evidence="1">
    <location>
        <begin position="115"/>
        <end position="132"/>
    </location>
</feature>
<evidence type="ECO:0000313" key="3">
    <source>
        <dbReference type="Proteomes" id="UP000032068"/>
    </source>
</evidence>
<feature type="transmembrane region" description="Helical" evidence="1">
    <location>
        <begin position="24"/>
        <end position="45"/>
    </location>
</feature>
<dbReference type="RefSeq" id="WP_042551921.1">
    <property type="nucleotide sequence ID" value="NZ_JXQW01000002.1"/>
</dbReference>
<dbReference type="AlphaFoldDB" id="A0A0D0KBD0"/>
<evidence type="ECO:0008006" key="4">
    <source>
        <dbReference type="Google" id="ProtNLM"/>
    </source>
</evidence>
<name>A0A0D0KBD0_9PSED</name>
<sequence length="151" mass="16802">MTANTSRDASDASRQPPMSRIKRMAYLLLAYLSLSCAILGVLLPGLPATEFVLLAAWASAKGSPRLHRWLLQHRLFGALLRDWQVGVVARRTKWAASLSMLLCLAVLLWHQPPLWLLLTAGGGMSCGALWLWSRTEPQRPQQVVHAELESH</sequence>
<dbReference type="PANTHER" id="PTHR35813">
    <property type="entry name" value="INNER MEMBRANE PROTEIN YBAN"/>
    <property type="match status" value="1"/>
</dbReference>
<keyword evidence="1" id="KW-0472">Membrane</keyword>
<dbReference type="InterPro" id="IPR007401">
    <property type="entry name" value="DUF454"/>
</dbReference>
<proteinExistence type="predicted"/>
<comment type="caution">
    <text evidence="2">The sequence shown here is derived from an EMBL/GenBank/DDBJ whole genome shotgun (WGS) entry which is preliminary data.</text>
</comment>
<organism evidence="2 3">
    <name type="scientific">Pseudomonas fulva</name>
    <dbReference type="NCBI Taxonomy" id="47880"/>
    <lineage>
        <taxon>Bacteria</taxon>
        <taxon>Pseudomonadati</taxon>
        <taxon>Pseudomonadota</taxon>
        <taxon>Gammaproteobacteria</taxon>
        <taxon>Pseudomonadales</taxon>
        <taxon>Pseudomonadaceae</taxon>
        <taxon>Pseudomonas</taxon>
    </lineage>
</organism>
<accession>A0A0D0KBD0</accession>
<gene>
    <name evidence="2" type="ORF">RU08_00980</name>
</gene>
<keyword evidence="1" id="KW-0812">Transmembrane</keyword>
<keyword evidence="1" id="KW-1133">Transmembrane helix</keyword>
<dbReference type="GO" id="GO:0005886">
    <property type="term" value="C:plasma membrane"/>
    <property type="evidence" value="ECO:0007669"/>
    <property type="project" value="TreeGrafter"/>
</dbReference>